<dbReference type="PROSITE" id="PS50082">
    <property type="entry name" value="WD_REPEATS_2"/>
    <property type="match status" value="1"/>
</dbReference>
<keyword evidence="1 3" id="KW-0853">WD repeat</keyword>
<evidence type="ECO:0000313" key="5">
    <source>
        <dbReference type="Proteomes" id="UP000218811"/>
    </source>
</evidence>
<dbReference type="STRING" id="742152.A0A2H3JRM6"/>
<evidence type="ECO:0000256" key="1">
    <source>
        <dbReference type="ARBA" id="ARBA00022574"/>
    </source>
</evidence>
<feature type="repeat" description="WD" evidence="3">
    <location>
        <begin position="10"/>
        <end position="52"/>
    </location>
</feature>
<proteinExistence type="predicted"/>
<evidence type="ECO:0000256" key="3">
    <source>
        <dbReference type="PROSITE-ProRule" id="PRU00221"/>
    </source>
</evidence>
<name>A0A2H3JRM6_WOLCO</name>
<reference evidence="4 5" key="1">
    <citation type="journal article" date="2012" name="Science">
        <title>The Paleozoic origin of enzymatic lignin decomposition reconstructed from 31 fungal genomes.</title>
        <authorList>
            <person name="Floudas D."/>
            <person name="Binder M."/>
            <person name="Riley R."/>
            <person name="Barry K."/>
            <person name="Blanchette R.A."/>
            <person name="Henrissat B."/>
            <person name="Martinez A.T."/>
            <person name="Otillar R."/>
            <person name="Spatafora J.W."/>
            <person name="Yadav J.S."/>
            <person name="Aerts A."/>
            <person name="Benoit I."/>
            <person name="Boyd A."/>
            <person name="Carlson A."/>
            <person name="Copeland A."/>
            <person name="Coutinho P.M."/>
            <person name="de Vries R.P."/>
            <person name="Ferreira P."/>
            <person name="Findley K."/>
            <person name="Foster B."/>
            <person name="Gaskell J."/>
            <person name="Glotzer D."/>
            <person name="Gorecki P."/>
            <person name="Heitman J."/>
            <person name="Hesse C."/>
            <person name="Hori C."/>
            <person name="Igarashi K."/>
            <person name="Jurgens J.A."/>
            <person name="Kallen N."/>
            <person name="Kersten P."/>
            <person name="Kohler A."/>
            <person name="Kuees U."/>
            <person name="Kumar T.K.A."/>
            <person name="Kuo A."/>
            <person name="LaButti K."/>
            <person name="Larrondo L.F."/>
            <person name="Lindquist E."/>
            <person name="Ling A."/>
            <person name="Lombard V."/>
            <person name="Lucas S."/>
            <person name="Lundell T."/>
            <person name="Martin R."/>
            <person name="McLaughlin D.J."/>
            <person name="Morgenstern I."/>
            <person name="Morin E."/>
            <person name="Murat C."/>
            <person name="Nagy L.G."/>
            <person name="Nolan M."/>
            <person name="Ohm R.A."/>
            <person name="Patyshakuliyeva A."/>
            <person name="Rokas A."/>
            <person name="Ruiz-Duenas F.J."/>
            <person name="Sabat G."/>
            <person name="Salamov A."/>
            <person name="Samejima M."/>
            <person name="Schmutz J."/>
            <person name="Slot J.C."/>
            <person name="St John F."/>
            <person name="Stenlid J."/>
            <person name="Sun H."/>
            <person name="Sun S."/>
            <person name="Syed K."/>
            <person name="Tsang A."/>
            <person name="Wiebenga A."/>
            <person name="Young D."/>
            <person name="Pisabarro A."/>
            <person name="Eastwood D.C."/>
            <person name="Martin F."/>
            <person name="Cullen D."/>
            <person name="Grigoriev I.V."/>
            <person name="Hibbett D.S."/>
        </authorList>
    </citation>
    <scope>NUCLEOTIDE SEQUENCE [LARGE SCALE GENOMIC DNA]</scope>
    <source>
        <strain evidence="4 5">MD-104</strain>
    </source>
</reference>
<gene>
    <name evidence="4" type="ORF">WOLCODRAFT_151482</name>
</gene>
<dbReference type="InterPro" id="IPR001680">
    <property type="entry name" value="WD40_rpt"/>
</dbReference>
<protein>
    <submittedName>
        <fullName evidence="4">Uncharacterized protein</fullName>
    </submittedName>
</protein>
<keyword evidence="2" id="KW-0677">Repeat</keyword>
<keyword evidence="5" id="KW-1185">Reference proteome</keyword>
<sequence length="186" mass="20947">MARPIPTLLFMKHNSVVQSLLPIRDTSHKLVSAGADCNVHFWDLSSQRVVNTIKTSNPVYHIHEATSPFCTLLEVAHRELQFEIRDHRLVPEMPVLRFGYNTPKPHGRYPKGDVRLNTFACGDKDGSVRLWDLRNVDEPLQIVSCFPRRRITQVVFGGANLVACSEELELAFMDFALGGVVADPVL</sequence>
<dbReference type="InterPro" id="IPR019775">
    <property type="entry name" value="WD40_repeat_CS"/>
</dbReference>
<evidence type="ECO:0000256" key="2">
    <source>
        <dbReference type="ARBA" id="ARBA00022737"/>
    </source>
</evidence>
<organism evidence="4 5">
    <name type="scientific">Wolfiporia cocos (strain MD-104)</name>
    <name type="common">Brown rot fungus</name>
    <dbReference type="NCBI Taxonomy" id="742152"/>
    <lineage>
        <taxon>Eukaryota</taxon>
        <taxon>Fungi</taxon>
        <taxon>Dikarya</taxon>
        <taxon>Basidiomycota</taxon>
        <taxon>Agaricomycotina</taxon>
        <taxon>Agaricomycetes</taxon>
        <taxon>Polyporales</taxon>
        <taxon>Phaeolaceae</taxon>
        <taxon>Wolfiporia</taxon>
    </lineage>
</organism>
<dbReference type="AlphaFoldDB" id="A0A2H3JRM6"/>
<dbReference type="InterPro" id="IPR015943">
    <property type="entry name" value="WD40/YVTN_repeat-like_dom_sf"/>
</dbReference>
<dbReference type="SMART" id="SM00320">
    <property type="entry name" value="WD40"/>
    <property type="match status" value="2"/>
</dbReference>
<accession>A0A2H3JRM6</accession>
<evidence type="ECO:0000313" key="4">
    <source>
        <dbReference type="EMBL" id="PCH41439.1"/>
    </source>
</evidence>
<dbReference type="Pfam" id="PF00400">
    <property type="entry name" value="WD40"/>
    <property type="match status" value="2"/>
</dbReference>
<dbReference type="EMBL" id="KB468113">
    <property type="protein sequence ID" value="PCH41439.1"/>
    <property type="molecule type" value="Genomic_DNA"/>
</dbReference>
<dbReference type="Gene3D" id="2.130.10.10">
    <property type="entry name" value="YVTN repeat-like/Quinoprotein amine dehydrogenase"/>
    <property type="match status" value="2"/>
</dbReference>
<dbReference type="OMA" id="FEIRDHR"/>
<dbReference type="OrthoDB" id="1897642at2759"/>
<dbReference type="InterPro" id="IPR036322">
    <property type="entry name" value="WD40_repeat_dom_sf"/>
</dbReference>
<dbReference type="Proteomes" id="UP000218811">
    <property type="component" value="Unassembled WGS sequence"/>
</dbReference>
<dbReference type="PROSITE" id="PS00678">
    <property type="entry name" value="WD_REPEATS_1"/>
    <property type="match status" value="1"/>
</dbReference>
<dbReference type="SUPFAM" id="SSF50978">
    <property type="entry name" value="WD40 repeat-like"/>
    <property type="match status" value="1"/>
</dbReference>